<evidence type="ECO:0000313" key="4">
    <source>
        <dbReference type="Proteomes" id="UP000183832"/>
    </source>
</evidence>
<keyword evidence="4" id="KW-1185">Reference proteome</keyword>
<dbReference type="Proteomes" id="UP000183832">
    <property type="component" value="Unassembled WGS sequence"/>
</dbReference>
<dbReference type="PANTHER" id="PTHR12449">
    <property type="entry name" value="DEATH DOMAIN-CONTAINING PROTEIN"/>
    <property type="match status" value="1"/>
</dbReference>
<feature type="compositionally biased region" description="Polar residues" evidence="1">
    <location>
        <begin position="101"/>
        <end position="113"/>
    </location>
</feature>
<accession>A0A1J1HTB6</accession>
<dbReference type="Pfam" id="PF23079">
    <property type="entry name" value="HTH_NOL4_2nd"/>
    <property type="match status" value="1"/>
</dbReference>
<evidence type="ECO:0000259" key="2">
    <source>
        <dbReference type="Pfam" id="PF23079"/>
    </source>
</evidence>
<sequence>MAAKRKASAMLHKESISHGENHETMNLDDSYANLLKDADKLKLMLLAWNYQNSAAVRNGTSGPDLSTMTNLWEQYQNALGINVGNKSNELGSPFDKKNYLLSPSHSQEEANSPSDNKEEDEASEDESDERMDQASYDPERLKAFNMFVRLFVDENLDRMVPISKQPKEKVQAIIDSCARQFPDFSERARKRLRTYLKSCRRNKKTKDGWENQPSRPTPAHLTSVQAEQILALACENESLNAKRMRIGLEPISQSLNIPSSHSSEAQSTQTLYTTTKSSMDISLTTPLSVSTSTAACKTSPIISTTTDSNANSINSILSSTRSIAMPTTSPYDFSSSFIQKANPISASNFYNNSSSIAQGPTDLSVKRPLLPHNLNVTEAVAVKQLITGYREAAAFLLRSADELEQLLLNQQQ</sequence>
<evidence type="ECO:0000256" key="1">
    <source>
        <dbReference type="SAM" id="MobiDB-lite"/>
    </source>
</evidence>
<name>A0A1J1HTB6_9DIPT</name>
<evidence type="ECO:0000313" key="3">
    <source>
        <dbReference type="EMBL" id="CRK89718.1"/>
    </source>
</evidence>
<dbReference type="OrthoDB" id="7790207at2759"/>
<feature type="compositionally biased region" description="Acidic residues" evidence="1">
    <location>
        <begin position="117"/>
        <end position="129"/>
    </location>
</feature>
<proteinExistence type="predicted"/>
<feature type="region of interest" description="Disordered" evidence="1">
    <location>
        <begin position="94"/>
        <end position="136"/>
    </location>
</feature>
<gene>
    <name evidence="3" type="ORF">CLUMA_CG003395</name>
</gene>
<protein>
    <submittedName>
        <fullName evidence="3">CLUMA_CG003395, isoform A</fullName>
    </submittedName>
</protein>
<dbReference type="InterPro" id="IPR039788">
    <property type="entry name" value="NOL4/NOL4L"/>
</dbReference>
<organism evidence="3 4">
    <name type="scientific">Clunio marinus</name>
    <dbReference type="NCBI Taxonomy" id="568069"/>
    <lineage>
        <taxon>Eukaryota</taxon>
        <taxon>Metazoa</taxon>
        <taxon>Ecdysozoa</taxon>
        <taxon>Arthropoda</taxon>
        <taxon>Hexapoda</taxon>
        <taxon>Insecta</taxon>
        <taxon>Pterygota</taxon>
        <taxon>Neoptera</taxon>
        <taxon>Endopterygota</taxon>
        <taxon>Diptera</taxon>
        <taxon>Nematocera</taxon>
        <taxon>Chironomoidea</taxon>
        <taxon>Chironomidae</taxon>
        <taxon>Clunio</taxon>
    </lineage>
</organism>
<dbReference type="InterPro" id="IPR056549">
    <property type="entry name" value="HTH_NOL4"/>
</dbReference>
<feature type="domain" description="Nucleolar protein 4 helical" evidence="2">
    <location>
        <begin position="139"/>
        <end position="237"/>
    </location>
</feature>
<dbReference type="PANTHER" id="PTHR12449:SF22">
    <property type="entry name" value="NUCLEOLAR PROTEIN 4"/>
    <property type="match status" value="1"/>
</dbReference>
<dbReference type="EMBL" id="CVRI01000014">
    <property type="protein sequence ID" value="CRK89718.1"/>
    <property type="molecule type" value="Genomic_DNA"/>
</dbReference>
<dbReference type="AlphaFoldDB" id="A0A1J1HTB6"/>
<dbReference type="STRING" id="568069.A0A1J1HTB6"/>
<reference evidence="3 4" key="1">
    <citation type="submission" date="2015-04" db="EMBL/GenBank/DDBJ databases">
        <authorList>
            <person name="Syromyatnikov M.Y."/>
            <person name="Popov V.N."/>
        </authorList>
    </citation>
    <scope>NUCLEOTIDE SEQUENCE [LARGE SCALE GENOMIC DNA]</scope>
</reference>